<sequence length="441" mass="49637">MVPLDEDVLSFELDLANKECLAIHKLESSFGVIPYVRAKGKASVRVADILNHMQAEEPVDTSDMVMPEINTLILIDREVDMVTPMCSQLTYEGLLDEFLHINNGAVELDPSIMGVQQEGKKIKVPLNSSDKLFKELRDLNFEVVAQVLRQKATSMKQDYKEMTTTNQTVSELKDFVKKLNSLPEITRHINLAQHLSTFTSKHSFLSRLDMEQTLIEAQSYDICLDYIEELIHKQEPLVSVLRLLIIFSITNSGLPKKNFDHLRRELLHSYGFDHIAMLNNLEKAGLLKKQENKSNWHTIKRALQLVVEDTDTANPNDIAYVFSGYAPLSIRLVQQAVRSGWRPMEEILKLLPGPYSETKRGGFSSSPSFDTLHGASAAVDRVADGRRSLVLVVFIGGVTFAEISALRFLSAQETMAYYLIIGTTKIVSGNTLTETYMEKLG</sequence>
<dbReference type="GO" id="GO:0016192">
    <property type="term" value="P:vesicle-mediated transport"/>
    <property type="evidence" value="ECO:0007669"/>
    <property type="project" value="InterPro"/>
</dbReference>
<dbReference type="Proteomes" id="UP001162972">
    <property type="component" value="Chromosome 10"/>
</dbReference>
<dbReference type="Gene3D" id="3.40.50.1910">
    <property type="match status" value="2"/>
</dbReference>
<gene>
    <name evidence="2" type="ORF">OIU84_020017</name>
</gene>
<proteinExistence type="inferred from homology"/>
<accession>A0AAD6PKZ5</accession>
<evidence type="ECO:0008006" key="4">
    <source>
        <dbReference type="Google" id="ProtNLM"/>
    </source>
</evidence>
<dbReference type="SUPFAM" id="SSF56815">
    <property type="entry name" value="Sec1/munc18-like (SM) proteins"/>
    <property type="match status" value="1"/>
</dbReference>
<protein>
    <recommendedName>
        <fullName evidence="4">ATVPS33 vacuolar protein sorting 33</fullName>
    </recommendedName>
</protein>
<dbReference type="InterPro" id="IPR027482">
    <property type="entry name" value="Sec1-like_dom2"/>
</dbReference>
<evidence type="ECO:0000313" key="3">
    <source>
        <dbReference type="Proteomes" id="UP001162972"/>
    </source>
</evidence>
<dbReference type="Pfam" id="PF00995">
    <property type="entry name" value="Sec1"/>
    <property type="match status" value="1"/>
</dbReference>
<dbReference type="InterPro" id="IPR036045">
    <property type="entry name" value="Sec1-like_sf"/>
</dbReference>
<dbReference type="EMBL" id="JAPFFJ010000003">
    <property type="protein sequence ID" value="KAJ6432895.1"/>
    <property type="molecule type" value="Genomic_DNA"/>
</dbReference>
<evidence type="ECO:0000313" key="2">
    <source>
        <dbReference type="EMBL" id="KAJ6432895.1"/>
    </source>
</evidence>
<name>A0AAD6PKZ5_9ROSI</name>
<dbReference type="FunFam" id="3.40.50.1910:FF:000005">
    <property type="entry name" value="vacuolar protein sorting-associated protein 33A isoform X1"/>
    <property type="match status" value="1"/>
</dbReference>
<comment type="similarity">
    <text evidence="1">Belongs to the STXBP/unc-18/SEC1 family.</text>
</comment>
<dbReference type="PANTHER" id="PTHR11679">
    <property type="entry name" value="VESICLE PROTEIN SORTING-ASSOCIATED"/>
    <property type="match status" value="1"/>
</dbReference>
<reference evidence="2 3" key="1">
    <citation type="journal article" date="2023" name="Int. J. Mol. Sci.">
        <title>De Novo Assembly and Annotation of 11 Diverse Shrub Willow (Salix) Genomes Reveals Novel Gene Organization in Sex-Linked Regions.</title>
        <authorList>
            <person name="Hyden B."/>
            <person name="Feng K."/>
            <person name="Yates T.B."/>
            <person name="Jawdy S."/>
            <person name="Cereghino C."/>
            <person name="Smart L.B."/>
            <person name="Muchero W."/>
        </authorList>
    </citation>
    <scope>NUCLEOTIDE SEQUENCE [LARGE SCALE GENOMIC DNA]</scope>
    <source>
        <tissue evidence="2">Shoot tip</tissue>
    </source>
</reference>
<dbReference type="InterPro" id="IPR001619">
    <property type="entry name" value="Sec1-like"/>
</dbReference>
<dbReference type="PIRSF" id="PIRSF005715">
    <property type="entry name" value="VPS45_Sec1"/>
    <property type="match status" value="1"/>
</dbReference>
<dbReference type="AlphaFoldDB" id="A0AAD6PKZ5"/>
<evidence type="ECO:0000256" key="1">
    <source>
        <dbReference type="ARBA" id="ARBA00009884"/>
    </source>
</evidence>
<organism evidence="2 3">
    <name type="scientific">Salix udensis</name>
    <dbReference type="NCBI Taxonomy" id="889485"/>
    <lineage>
        <taxon>Eukaryota</taxon>
        <taxon>Viridiplantae</taxon>
        <taxon>Streptophyta</taxon>
        <taxon>Embryophyta</taxon>
        <taxon>Tracheophyta</taxon>
        <taxon>Spermatophyta</taxon>
        <taxon>Magnoliopsida</taxon>
        <taxon>eudicotyledons</taxon>
        <taxon>Gunneridae</taxon>
        <taxon>Pentapetalae</taxon>
        <taxon>rosids</taxon>
        <taxon>fabids</taxon>
        <taxon>Malpighiales</taxon>
        <taxon>Salicaceae</taxon>
        <taxon>Saliceae</taxon>
        <taxon>Salix</taxon>
    </lineage>
</organism>
<keyword evidence="3" id="KW-1185">Reference proteome</keyword>
<comment type="caution">
    <text evidence="2">The sequence shown here is derived from an EMBL/GenBank/DDBJ whole genome shotgun (WGS) entry which is preliminary data.</text>
</comment>